<dbReference type="AlphaFoldDB" id="T1F8J6"/>
<dbReference type="KEGG" id="hro:HELRODRAFT_174856"/>
<evidence type="ECO:0000256" key="1">
    <source>
        <dbReference type="SAM" id="MobiDB-lite"/>
    </source>
</evidence>
<reference evidence="3" key="3">
    <citation type="submission" date="2015-06" db="UniProtKB">
        <authorList>
            <consortium name="EnsemblMetazoa"/>
        </authorList>
    </citation>
    <scope>IDENTIFICATION</scope>
</reference>
<dbReference type="InParanoid" id="T1F8J6"/>
<protein>
    <submittedName>
        <fullName evidence="2 3">Uncharacterized protein</fullName>
    </submittedName>
</protein>
<keyword evidence="4" id="KW-1185">Reference proteome</keyword>
<gene>
    <name evidence="3" type="primary">20205145</name>
    <name evidence="2" type="ORF">HELRODRAFT_174856</name>
</gene>
<name>T1F8J6_HELRO</name>
<dbReference type="HOGENOM" id="CLU_1455957_0_0_1"/>
<dbReference type="EnsemblMetazoa" id="HelroT174856">
    <property type="protein sequence ID" value="HelroP174856"/>
    <property type="gene ID" value="HelroG174856"/>
</dbReference>
<evidence type="ECO:0000313" key="4">
    <source>
        <dbReference type="Proteomes" id="UP000015101"/>
    </source>
</evidence>
<dbReference type="CTD" id="20205145"/>
<dbReference type="EMBL" id="KB096785">
    <property type="protein sequence ID" value="ESO01304.1"/>
    <property type="molecule type" value="Genomic_DNA"/>
</dbReference>
<accession>T1F8J6</accession>
<proteinExistence type="predicted"/>
<feature type="region of interest" description="Disordered" evidence="1">
    <location>
        <begin position="135"/>
        <end position="186"/>
    </location>
</feature>
<dbReference type="Proteomes" id="UP000015101">
    <property type="component" value="Unassembled WGS sequence"/>
</dbReference>
<organism evidence="3 4">
    <name type="scientific">Helobdella robusta</name>
    <name type="common">Californian leech</name>
    <dbReference type="NCBI Taxonomy" id="6412"/>
    <lineage>
        <taxon>Eukaryota</taxon>
        <taxon>Metazoa</taxon>
        <taxon>Spiralia</taxon>
        <taxon>Lophotrochozoa</taxon>
        <taxon>Annelida</taxon>
        <taxon>Clitellata</taxon>
        <taxon>Hirudinea</taxon>
        <taxon>Rhynchobdellida</taxon>
        <taxon>Glossiphoniidae</taxon>
        <taxon>Helobdella</taxon>
    </lineage>
</organism>
<evidence type="ECO:0000313" key="2">
    <source>
        <dbReference type="EMBL" id="ESO01304.1"/>
    </source>
</evidence>
<feature type="region of interest" description="Disordered" evidence="1">
    <location>
        <begin position="1"/>
        <end position="20"/>
    </location>
</feature>
<sequence length="186" mass="20208">MIDQSNRAGPPGMYNPDLTGMYLDGQHMMRGGLSDLPPMGPPPPEMYALSPRTGSPSSTMSPYPTSHHPHHALRSIYNPHHHQYHQGPMLHPMLLNNGHVMSPHLGHHHGYATPLSPYPNTMGAFYGSPYPYPPQTPPSFGIEEPSPHIGSNNTNINNSSSSSGSASTTGLSFRSVHNIPQDVHAR</sequence>
<reference evidence="2 4" key="2">
    <citation type="journal article" date="2013" name="Nature">
        <title>Insights into bilaterian evolution from three spiralian genomes.</title>
        <authorList>
            <person name="Simakov O."/>
            <person name="Marletaz F."/>
            <person name="Cho S.J."/>
            <person name="Edsinger-Gonzales E."/>
            <person name="Havlak P."/>
            <person name="Hellsten U."/>
            <person name="Kuo D.H."/>
            <person name="Larsson T."/>
            <person name="Lv J."/>
            <person name="Arendt D."/>
            <person name="Savage R."/>
            <person name="Osoegawa K."/>
            <person name="de Jong P."/>
            <person name="Grimwood J."/>
            <person name="Chapman J.A."/>
            <person name="Shapiro H."/>
            <person name="Aerts A."/>
            <person name="Otillar R.P."/>
            <person name="Terry A.Y."/>
            <person name="Boore J.L."/>
            <person name="Grigoriev I.V."/>
            <person name="Lindberg D.R."/>
            <person name="Seaver E.C."/>
            <person name="Weisblat D.A."/>
            <person name="Putnam N.H."/>
            <person name="Rokhsar D.S."/>
        </authorList>
    </citation>
    <scope>NUCLEOTIDE SEQUENCE</scope>
</reference>
<reference evidence="4" key="1">
    <citation type="submission" date="2012-12" db="EMBL/GenBank/DDBJ databases">
        <authorList>
            <person name="Hellsten U."/>
            <person name="Grimwood J."/>
            <person name="Chapman J.A."/>
            <person name="Shapiro H."/>
            <person name="Aerts A."/>
            <person name="Otillar R.P."/>
            <person name="Terry A.Y."/>
            <person name="Boore J.L."/>
            <person name="Simakov O."/>
            <person name="Marletaz F."/>
            <person name="Cho S.-J."/>
            <person name="Edsinger-Gonzales E."/>
            <person name="Havlak P."/>
            <person name="Kuo D.-H."/>
            <person name="Larsson T."/>
            <person name="Lv J."/>
            <person name="Arendt D."/>
            <person name="Savage R."/>
            <person name="Osoegawa K."/>
            <person name="de Jong P."/>
            <person name="Lindberg D.R."/>
            <person name="Seaver E.C."/>
            <person name="Weisblat D.A."/>
            <person name="Putnam N.H."/>
            <person name="Grigoriev I.V."/>
            <person name="Rokhsar D.S."/>
        </authorList>
    </citation>
    <scope>NUCLEOTIDE SEQUENCE</scope>
</reference>
<feature type="region of interest" description="Disordered" evidence="1">
    <location>
        <begin position="25"/>
        <end position="70"/>
    </location>
</feature>
<dbReference type="RefSeq" id="XP_009020540.1">
    <property type="nucleotide sequence ID" value="XM_009022292.1"/>
</dbReference>
<feature type="compositionally biased region" description="Low complexity" evidence="1">
    <location>
        <begin position="150"/>
        <end position="172"/>
    </location>
</feature>
<dbReference type="EMBL" id="AMQM01005065">
    <property type="status" value="NOT_ANNOTATED_CDS"/>
    <property type="molecule type" value="Genomic_DNA"/>
</dbReference>
<evidence type="ECO:0000313" key="3">
    <source>
        <dbReference type="EnsemblMetazoa" id="HelroP174856"/>
    </source>
</evidence>
<feature type="compositionally biased region" description="Low complexity" evidence="1">
    <location>
        <begin position="55"/>
        <end position="66"/>
    </location>
</feature>
<dbReference type="GeneID" id="20205145"/>